<reference evidence="10" key="1">
    <citation type="submission" date="2017-08" db="EMBL/GenBank/DDBJ databases">
        <title>Mesorhizobium wenxinae sp. nov., a novel rhizobial species isolated from root nodules of chickpea (Cicer arietinum L.).</title>
        <authorList>
            <person name="Zhang J."/>
        </authorList>
    </citation>
    <scope>NUCLEOTIDE SEQUENCE [LARGE SCALE GENOMIC DNA]</scope>
    <source>
        <strain evidence="10">USDA 3392</strain>
    </source>
</reference>
<organism evidence="9 10">
    <name type="scientific">Mesorhizobium mediterraneum</name>
    <dbReference type="NCBI Taxonomy" id="43617"/>
    <lineage>
        <taxon>Bacteria</taxon>
        <taxon>Pseudomonadati</taxon>
        <taxon>Pseudomonadota</taxon>
        <taxon>Alphaproteobacteria</taxon>
        <taxon>Hyphomicrobiales</taxon>
        <taxon>Phyllobacteriaceae</taxon>
        <taxon>Mesorhizobium</taxon>
    </lineage>
</organism>
<evidence type="ECO:0000256" key="5">
    <source>
        <dbReference type="ARBA" id="ARBA00022989"/>
    </source>
</evidence>
<evidence type="ECO:0000256" key="7">
    <source>
        <dbReference type="RuleBase" id="RU363032"/>
    </source>
</evidence>
<sequence>MITYLGRRAFHSILSVIGLLTLVFFLTRLTGDPSALYLPLDSTAEARAAFARLNGLDQPIYWQFLEYLRDLLQLDFGESLRQNRSAMQVALEAFPETLKLAAVAITLSTALAILVGSLAAARPGSMFDRVASLVSLAGASAPDFWVAIVGILVFAVGLGLLPTSGTGTWAHWIMPTFVLMLRPFGLLVQVVRGTMLSALASPYIKTARAKGLPRQKIIFGHALRNSLLPVVTVAGDLATSLVNGAVVVESIFGWPGIGKLMIDSIIQRDFAVVQSTILVTATAIFILNIAIDLLYAVLDPRIRY</sequence>
<comment type="similarity">
    <text evidence="7">Belongs to the binding-protein-dependent transport system permease family.</text>
</comment>
<dbReference type="PANTHER" id="PTHR43163">
    <property type="entry name" value="DIPEPTIDE TRANSPORT SYSTEM PERMEASE PROTEIN DPPB-RELATED"/>
    <property type="match status" value="1"/>
</dbReference>
<keyword evidence="6 7" id="KW-0472">Membrane</keyword>
<comment type="subcellular location">
    <subcellularLocation>
        <location evidence="1 7">Cell membrane</location>
        <topology evidence="1 7">Multi-pass membrane protein</topology>
    </subcellularLocation>
</comment>
<dbReference type="InterPro" id="IPR000515">
    <property type="entry name" value="MetI-like"/>
</dbReference>
<dbReference type="Pfam" id="PF00528">
    <property type="entry name" value="BPD_transp_1"/>
    <property type="match status" value="1"/>
</dbReference>
<dbReference type="GO" id="GO:0071916">
    <property type="term" value="F:dipeptide transmembrane transporter activity"/>
    <property type="evidence" value="ECO:0007669"/>
    <property type="project" value="TreeGrafter"/>
</dbReference>
<evidence type="ECO:0000313" key="9">
    <source>
        <dbReference type="EMBL" id="PAQ00347.1"/>
    </source>
</evidence>
<evidence type="ECO:0000256" key="2">
    <source>
        <dbReference type="ARBA" id="ARBA00022448"/>
    </source>
</evidence>
<dbReference type="Proteomes" id="UP000216215">
    <property type="component" value="Unassembled WGS sequence"/>
</dbReference>
<evidence type="ECO:0000256" key="6">
    <source>
        <dbReference type="ARBA" id="ARBA00023136"/>
    </source>
</evidence>
<dbReference type="InterPro" id="IPR035906">
    <property type="entry name" value="MetI-like_sf"/>
</dbReference>
<gene>
    <name evidence="9" type="ORF">CIT25_21315</name>
</gene>
<feature type="transmembrane region" description="Helical" evidence="7">
    <location>
        <begin position="100"/>
        <end position="121"/>
    </location>
</feature>
<feature type="transmembrane region" description="Helical" evidence="7">
    <location>
        <begin position="272"/>
        <end position="298"/>
    </location>
</feature>
<dbReference type="AlphaFoldDB" id="A0AB36R6G0"/>
<dbReference type="PANTHER" id="PTHR43163:SF6">
    <property type="entry name" value="DIPEPTIDE TRANSPORT SYSTEM PERMEASE PROTEIN DPPB-RELATED"/>
    <property type="match status" value="1"/>
</dbReference>
<feature type="domain" description="ABC transmembrane type-1" evidence="8">
    <location>
        <begin position="94"/>
        <end position="295"/>
    </location>
</feature>
<keyword evidence="10" id="KW-1185">Reference proteome</keyword>
<evidence type="ECO:0000313" key="10">
    <source>
        <dbReference type="Proteomes" id="UP000216215"/>
    </source>
</evidence>
<dbReference type="EMBL" id="NPKI01000026">
    <property type="protein sequence ID" value="PAQ00347.1"/>
    <property type="molecule type" value="Genomic_DNA"/>
</dbReference>
<evidence type="ECO:0000256" key="3">
    <source>
        <dbReference type="ARBA" id="ARBA00022475"/>
    </source>
</evidence>
<keyword evidence="3" id="KW-1003">Cell membrane</keyword>
<evidence type="ECO:0000256" key="4">
    <source>
        <dbReference type="ARBA" id="ARBA00022692"/>
    </source>
</evidence>
<dbReference type="PROSITE" id="PS50928">
    <property type="entry name" value="ABC_TM1"/>
    <property type="match status" value="1"/>
</dbReference>
<proteinExistence type="inferred from homology"/>
<feature type="transmembrane region" description="Helical" evidence="7">
    <location>
        <begin position="12"/>
        <end position="31"/>
    </location>
</feature>
<dbReference type="SUPFAM" id="SSF161098">
    <property type="entry name" value="MetI-like"/>
    <property type="match status" value="1"/>
</dbReference>
<comment type="caution">
    <text evidence="9">The sequence shown here is derived from an EMBL/GenBank/DDBJ whole genome shotgun (WGS) entry which is preliminary data.</text>
</comment>
<accession>A0AB36R6G0</accession>
<dbReference type="RefSeq" id="WP_095486481.1">
    <property type="nucleotide sequence ID" value="NZ_CP088151.1"/>
</dbReference>
<evidence type="ECO:0000256" key="1">
    <source>
        <dbReference type="ARBA" id="ARBA00004651"/>
    </source>
</evidence>
<keyword evidence="5 7" id="KW-1133">Transmembrane helix</keyword>
<dbReference type="CDD" id="cd06261">
    <property type="entry name" value="TM_PBP2"/>
    <property type="match status" value="1"/>
</dbReference>
<name>A0AB36R6G0_9HYPH</name>
<evidence type="ECO:0000259" key="8">
    <source>
        <dbReference type="PROSITE" id="PS50928"/>
    </source>
</evidence>
<feature type="transmembrane region" description="Helical" evidence="7">
    <location>
        <begin position="225"/>
        <end position="252"/>
    </location>
</feature>
<protein>
    <submittedName>
        <fullName evidence="9">ABC transporter permease</fullName>
    </submittedName>
</protein>
<keyword evidence="4 7" id="KW-0812">Transmembrane</keyword>
<feature type="transmembrane region" description="Helical" evidence="7">
    <location>
        <begin position="133"/>
        <end position="161"/>
    </location>
</feature>
<dbReference type="GO" id="GO:0005886">
    <property type="term" value="C:plasma membrane"/>
    <property type="evidence" value="ECO:0007669"/>
    <property type="project" value="UniProtKB-SubCell"/>
</dbReference>
<keyword evidence="2 7" id="KW-0813">Transport</keyword>
<dbReference type="Gene3D" id="1.10.3720.10">
    <property type="entry name" value="MetI-like"/>
    <property type="match status" value="1"/>
</dbReference>